<dbReference type="GO" id="GO:0006955">
    <property type="term" value="P:immune response"/>
    <property type="evidence" value="ECO:0007669"/>
    <property type="project" value="TreeGrafter"/>
</dbReference>
<dbReference type="eggNOG" id="ENOG502TECR">
    <property type="taxonomic scope" value="Eukaryota"/>
</dbReference>
<keyword evidence="2" id="KW-0812">Transmembrane</keyword>
<dbReference type="GeneTree" id="ENSGT01120000271825"/>
<keyword evidence="2" id="KW-0472">Membrane</keyword>
<dbReference type="Gene3D" id="3.30.500.10">
    <property type="entry name" value="MHC class I-like antigen recognition-like"/>
    <property type="match status" value="1"/>
</dbReference>
<name>K7FMC8_PELSI</name>
<evidence type="ECO:0000259" key="3">
    <source>
        <dbReference type="PROSITE" id="PS50835"/>
    </source>
</evidence>
<keyword evidence="1" id="KW-0325">Glycoprotein</keyword>
<dbReference type="OMA" id="RFWMERS"/>
<dbReference type="Pfam" id="PF00129">
    <property type="entry name" value="MHC_I"/>
    <property type="match status" value="1"/>
</dbReference>
<dbReference type="GO" id="GO:0005615">
    <property type="term" value="C:extracellular space"/>
    <property type="evidence" value="ECO:0007669"/>
    <property type="project" value="TreeGrafter"/>
</dbReference>
<dbReference type="AlphaFoldDB" id="K7FMC8"/>
<dbReference type="PROSITE" id="PS50835">
    <property type="entry name" value="IG_LIKE"/>
    <property type="match status" value="1"/>
</dbReference>
<reference evidence="5" key="1">
    <citation type="submission" date="2011-10" db="EMBL/GenBank/DDBJ databases">
        <authorList>
            <consortium name="Soft-shell Turtle Genome Consortium"/>
        </authorList>
    </citation>
    <scope>NUCLEOTIDE SEQUENCE [LARGE SCALE GENOMIC DNA]</scope>
    <source>
        <strain evidence="5">Daiwa-1</strain>
    </source>
</reference>
<proteinExistence type="predicted"/>
<dbReference type="InterPro" id="IPR036179">
    <property type="entry name" value="Ig-like_dom_sf"/>
</dbReference>
<evidence type="ECO:0000256" key="1">
    <source>
        <dbReference type="ARBA" id="ARBA00023180"/>
    </source>
</evidence>
<dbReference type="PANTHER" id="PTHR16675:SF277">
    <property type="entry name" value="HLA CLASS II HISTOCOMPATIBILITY ANTIGEN, DP BETA 1 CHAIN-LIKE [PROVISIONAL]"/>
    <property type="match status" value="1"/>
</dbReference>
<dbReference type="InterPro" id="IPR007110">
    <property type="entry name" value="Ig-like_dom"/>
</dbReference>
<evidence type="ECO:0000313" key="4">
    <source>
        <dbReference type="Ensembl" id="ENSPSIP00000009188.1"/>
    </source>
</evidence>
<dbReference type="Pfam" id="PF07654">
    <property type="entry name" value="C1-set"/>
    <property type="match status" value="1"/>
</dbReference>
<dbReference type="Ensembl" id="ENSPSIT00000009234.1">
    <property type="protein sequence ID" value="ENSPSIP00000009188.1"/>
    <property type="gene ID" value="ENSPSIG00000008354.1"/>
</dbReference>
<feature type="domain" description="Ig-like" evidence="3">
    <location>
        <begin position="168"/>
        <end position="260"/>
    </location>
</feature>
<organism evidence="4 5">
    <name type="scientific">Pelodiscus sinensis</name>
    <name type="common">Chinese softshell turtle</name>
    <name type="synonym">Trionyx sinensis</name>
    <dbReference type="NCBI Taxonomy" id="13735"/>
    <lineage>
        <taxon>Eukaryota</taxon>
        <taxon>Metazoa</taxon>
        <taxon>Chordata</taxon>
        <taxon>Craniata</taxon>
        <taxon>Vertebrata</taxon>
        <taxon>Euteleostomi</taxon>
        <taxon>Archelosauria</taxon>
        <taxon>Testudinata</taxon>
        <taxon>Testudines</taxon>
        <taxon>Cryptodira</taxon>
        <taxon>Trionychia</taxon>
        <taxon>Trionychidae</taxon>
        <taxon>Pelodiscus</taxon>
    </lineage>
</organism>
<reference evidence="5" key="2">
    <citation type="journal article" date="2013" name="Nat. Genet.">
        <title>The draft genomes of soft-shell turtle and green sea turtle yield insights into the development and evolution of the turtle-specific body plan.</title>
        <authorList>
            <person name="Wang Z."/>
            <person name="Pascual-Anaya J."/>
            <person name="Zadissa A."/>
            <person name="Li W."/>
            <person name="Niimura Y."/>
            <person name="Huang Z."/>
            <person name="Li C."/>
            <person name="White S."/>
            <person name="Xiong Z."/>
            <person name="Fang D."/>
            <person name="Wang B."/>
            <person name="Ming Y."/>
            <person name="Chen Y."/>
            <person name="Zheng Y."/>
            <person name="Kuraku S."/>
            <person name="Pignatelli M."/>
            <person name="Herrero J."/>
            <person name="Beal K."/>
            <person name="Nozawa M."/>
            <person name="Li Q."/>
            <person name="Wang J."/>
            <person name="Zhang H."/>
            <person name="Yu L."/>
            <person name="Shigenobu S."/>
            <person name="Wang J."/>
            <person name="Liu J."/>
            <person name="Flicek P."/>
            <person name="Searle S."/>
            <person name="Wang J."/>
            <person name="Kuratani S."/>
            <person name="Yin Y."/>
            <person name="Aken B."/>
            <person name="Zhang G."/>
            <person name="Irie N."/>
        </authorList>
    </citation>
    <scope>NUCLEOTIDE SEQUENCE [LARGE SCALE GENOMIC DNA]</scope>
    <source>
        <strain evidence="5">Daiwa-1</strain>
    </source>
</reference>
<dbReference type="PANTHER" id="PTHR16675">
    <property type="entry name" value="MHC CLASS I-RELATED"/>
    <property type="match status" value="1"/>
</dbReference>
<reference evidence="4" key="3">
    <citation type="submission" date="2025-08" db="UniProtKB">
        <authorList>
            <consortium name="Ensembl"/>
        </authorList>
    </citation>
    <scope>IDENTIFICATION</scope>
</reference>
<dbReference type="HOGENOM" id="CLU_047501_0_3_1"/>
<dbReference type="InterPro" id="IPR011161">
    <property type="entry name" value="MHC_I-like_Ag-recog"/>
</dbReference>
<dbReference type="InterPro" id="IPR037055">
    <property type="entry name" value="MHC_I-like_Ag-recog_sf"/>
</dbReference>
<dbReference type="InterPro" id="IPR011162">
    <property type="entry name" value="MHC_I/II-like_Ag-recog"/>
</dbReference>
<dbReference type="SUPFAM" id="SSF48726">
    <property type="entry name" value="Immunoglobulin"/>
    <property type="match status" value="1"/>
</dbReference>
<dbReference type="SMART" id="SM00407">
    <property type="entry name" value="IGc1"/>
    <property type="match status" value="1"/>
</dbReference>
<evidence type="ECO:0000313" key="5">
    <source>
        <dbReference type="Proteomes" id="UP000007267"/>
    </source>
</evidence>
<accession>K7FMC8</accession>
<dbReference type="Proteomes" id="UP000007267">
    <property type="component" value="Unassembled WGS sequence"/>
</dbReference>
<evidence type="ECO:0000256" key="2">
    <source>
        <dbReference type="SAM" id="Phobius"/>
    </source>
</evidence>
<dbReference type="InterPro" id="IPR013783">
    <property type="entry name" value="Ig-like_fold"/>
</dbReference>
<dbReference type="GO" id="GO:0009897">
    <property type="term" value="C:external side of plasma membrane"/>
    <property type="evidence" value="ECO:0007669"/>
    <property type="project" value="TreeGrafter"/>
</dbReference>
<dbReference type="SUPFAM" id="SSF54452">
    <property type="entry name" value="MHC antigen-recognition domain"/>
    <property type="match status" value="1"/>
</dbReference>
<reference evidence="4" key="4">
    <citation type="submission" date="2025-09" db="UniProtKB">
        <authorList>
            <consortium name="Ensembl"/>
        </authorList>
    </citation>
    <scope>IDENTIFICATION</scope>
</reference>
<feature type="transmembrane region" description="Helical" evidence="2">
    <location>
        <begin position="274"/>
        <end position="292"/>
    </location>
</feature>
<dbReference type="EMBL" id="AGCU01132080">
    <property type="status" value="NOT_ANNOTATED_CDS"/>
    <property type="molecule type" value="Genomic_DNA"/>
</dbReference>
<keyword evidence="5" id="KW-1185">Reference proteome</keyword>
<dbReference type="Gene3D" id="2.60.40.10">
    <property type="entry name" value="Immunoglobulins"/>
    <property type="match status" value="1"/>
</dbReference>
<dbReference type="InterPro" id="IPR003597">
    <property type="entry name" value="Ig_C1-set"/>
</dbReference>
<keyword evidence="2" id="KW-1133">Transmembrane helix</keyword>
<sequence>GLPKSMSVLRVNDLVLAAYDSGIRRLEPRNGYSPGQQDSQQFWSAGSSKCQGWDSQGDATYQVLVQEVNASAPQAEPYYMQILKTCELDDATGTVQIATRCSLNGEDVLHYRGDQNRWFSVHPAAWRVAERWNQAAEVFGAMNHLTPQQCQSWIQSSASFIAQQTAQPTGHMALVPRTEARPRRLICHVTGFYPRPIKVTWEQGEQDALWEQLSSGILPNGDHTFQIQVSIELGQEGAGPTEHVCVVRHSSLANTTLRVTWDSQPTVQTVTMEIVVGCLLTALGVGALGWYLRKK</sequence>
<protein>
    <recommendedName>
        <fullName evidence="3">Ig-like domain-containing protein</fullName>
    </recommendedName>
</protein>
<dbReference type="InterPro" id="IPR050208">
    <property type="entry name" value="MHC_class-I_related"/>
</dbReference>